<accession>A0AAD6RGQ0</accession>
<comment type="caution">
    <text evidence="1">The sequence shown here is derived from an EMBL/GenBank/DDBJ whole genome shotgun (WGS) entry which is preliminary data.</text>
</comment>
<dbReference type="Proteomes" id="UP001164929">
    <property type="component" value="Chromosome 2"/>
</dbReference>
<dbReference type="EMBL" id="JAQIZT010000002">
    <property type="protein sequence ID" value="KAJ7007872.1"/>
    <property type="molecule type" value="Genomic_DNA"/>
</dbReference>
<name>A0AAD6RGQ0_9ROSI</name>
<dbReference type="AlphaFoldDB" id="A0AAD6RGQ0"/>
<protein>
    <submittedName>
        <fullName evidence="1">Uncharacterized protein</fullName>
    </submittedName>
</protein>
<organism evidence="1 2">
    <name type="scientific">Populus alba x Populus x berolinensis</name>
    <dbReference type="NCBI Taxonomy" id="444605"/>
    <lineage>
        <taxon>Eukaryota</taxon>
        <taxon>Viridiplantae</taxon>
        <taxon>Streptophyta</taxon>
        <taxon>Embryophyta</taxon>
        <taxon>Tracheophyta</taxon>
        <taxon>Spermatophyta</taxon>
        <taxon>Magnoliopsida</taxon>
        <taxon>eudicotyledons</taxon>
        <taxon>Gunneridae</taxon>
        <taxon>Pentapetalae</taxon>
        <taxon>rosids</taxon>
        <taxon>fabids</taxon>
        <taxon>Malpighiales</taxon>
        <taxon>Salicaceae</taxon>
        <taxon>Saliceae</taxon>
        <taxon>Populus</taxon>
    </lineage>
</organism>
<proteinExistence type="predicted"/>
<sequence length="60" mass="6517">MAFFVGAAIFVAKFLPENAATNSEGSLIVPDETPMNEFEVAVPLFSDVLMIIHGANEQIY</sequence>
<evidence type="ECO:0000313" key="2">
    <source>
        <dbReference type="Proteomes" id="UP001164929"/>
    </source>
</evidence>
<reference evidence="1" key="1">
    <citation type="journal article" date="2023" name="Mol. Ecol. Resour.">
        <title>Chromosome-level genome assembly of a triploid poplar Populus alba 'Berolinensis'.</title>
        <authorList>
            <person name="Chen S."/>
            <person name="Yu Y."/>
            <person name="Wang X."/>
            <person name="Wang S."/>
            <person name="Zhang T."/>
            <person name="Zhou Y."/>
            <person name="He R."/>
            <person name="Meng N."/>
            <person name="Wang Y."/>
            <person name="Liu W."/>
            <person name="Liu Z."/>
            <person name="Liu J."/>
            <person name="Guo Q."/>
            <person name="Huang H."/>
            <person name="Sederoff R.R."/>
            <person name="Wang G."/>
            <person name="Qu G."/>
            <person name="Chen S."/>
        </authorList>
    </citation>
    <scope>NUCLEOTIDE SEQUENCE</scope>
    <source>
        <strain evidence="1">SC-2020</strain>
    </source>
</reference>
<gene>
    <name evidence="1" type="ORF">NC653_006797</name>
</gene>
<keyword evidence="2" id="KW-1185">Reference proteome</keyword>
<evidence type="ECO:0000313" key="1">
    <source>
        <dbReference type="EMBL" id="KAJ7007872.1"/>
    </source>
</evidence>